<evidence type="ECO:0000256" key="4">
    <source>
        <dbReference type="ARBA" id="ARBA00022989"/>
    </source>
</evidence>
<evidence type="ECO:0000256" key="2">
    <source>
        <dbReference type="ARBA" id="ARBA00022475"/>
    </source>
</evidence>
<evidence type="ECO:0000256" key="3">
    <source>
        <dbReference type="ARBA" id="ARBA00022692"/>
    </source>
</evidence>
<dbReference type="PANTHER" id="PTHR33452:SF1">
    <property type="entry name" value="INNER MEMBRANE PROTEIN YPHA-RELATED"/>
    <property type="match status" value="1"/>
</dbReference>
<keyword evidence="2" id="KW-1003">Cell membrane</keyword>
<proteinExistence type="predicted"/>
<feature type="transmembrane region" description="Helical" evidence="6">
    <location>
        <begin position="102"/>
        <end position="122"/>
    </location>
</feature>
<organism evidence="7">
    <name type="scientific">hydrocarbon metagenome</name>
    <dbReference type="NCBI Taxonomy" id="938273"/>
    <lineage>
        <taxon>unclassified sequences</taxon>
        <taxon>metagenomes</taxon>
        <taxon>ecological metagenomes</taxon>
    </lineage>
</organism>
<evidence type="ECO:0000256" key="6">
    <source>
        <dbReference type="SAM" id="Phobius"/>
    </source>
</evidence>
<dbReference type="InterPro" id="IPR051907">
    <property type="entry name" value="DoxX-like_oxidoreductase"/>
</dbReference>
<dbReference type="AlphaFoldDB" id="A0A0W8FXY9"/>
<comment type="caution">
    <text evidence="7">The sequence shown here is derived from an EMBL/GenBank/DDBJ whole genome shotgun (WGS) entry which is preliminary data.</text>
</comment>
<feature type="transmembrane region" description="Helical" evidence="6">
    <location>
        <begin position="7"/>
        <end position="26"/>
    </location>
</feature>
<protein>
    <submittedName>
        <fullName evidence="7">Doxx family protein</fullName>
    </submittedName>
</protein>
<dbReference type="Pfam" id="PF07681">
    <property type="entry name" value="DoxX"/>
    <property type="match status" value="1"/>
</dbReference>
<keyword evidence="5 6" id="KW-0472">Membrane</keyword>
<reference evidence="7" key="1">
    <citation type="journal article" date="2015" name="Proc. Natl. Acad. Sci. U.S.A.">
        <title>Networks of energetic and metabolic interactions define dynamics in microbial communities.</title>
        <authorList>
            <person name="Embree M."/>
            <person name="Liu J.K."/>
            <person name="Al-Bassam M.M."/>
            <person name="Zengler K."/>
        </authorList>
    </citation>
    <scope>NUCLEOTIDE SEQUENCE</scope>
</reference>
<keyword evidence="3 6" id="KW-0812">Transmembrane</keyword>
<name>A0A0W8FXY9_9ZZZZ</name>
<dbReference type="EMBL" id="LNQE01000606">
    <property type="protein sequence ID" value="KUG25760.1"/>
    <property type="molecule type" value="Genomic_DNA"/>
</dbReference>
<feature type="transmembrane region" description="Helical" evidence="6">
    <location>
        <begin position="74"/>
        <end position="90"/>
    </location>
</feature>
<evidence type="ECO:0000256" key="5">
    <source>
        <dbReference type="ARBA" id="ARBA00023136"/>
    </source>
</evidence>
<accession>A0A0W8FXY9</accession>
<dbReference type="InterPro" id="IPR032808">
    <property type="entry name" value="DoxX"/>
</dbReference>
<gene>
    <name evidence="7" type="ORF">ASZ90_004410</name>
</gene>
<comment type="subcellular location">
    <subcellularLocation>
        <location evidence="1">Cell membrane</location>
        <topology evidence="1">Multi-pass membrane protein</topology>
    </subcellularLocation>
</comment>
<dbReference type="GO" id="GO:0005886">
    <property type="term" value="C:plasma membrane"/>
    <property type="evidence" value="ECO:0007669"/>
    <property type="project" value="UniProtKB-SubCell"/>
</dbReference>
<evidence type="ECO:0000313" key="7">
    <source>
        <dbReference type="EMBL" id="KUG25760.1"/>
    </source>
</evidence>
<evidence type="ECO:0000256" key="1">
    <source>
        <dbReference type="ARBA" id="ARBA00004651"/>
    </source>
</evidence>
<dbReference type="PANTHER" id="PTHR33452">
    <property type="entry name" value="OXIDOREDUCTASE CATD-RELATED"/>
    <property type="match status" value="1"/>
</dbReference>
<keyword evidence="4 6" id="KW-1133">Transmembrane helix</keyword>
<feature type="transmembrane region" description="Helical" evidence="6">
    <location>
        <begin position="46"/>
        <end position="67"/>
    </location>
</feature>
<sequence>MNMLNDLALLIFRVTISAFMLFGHGLGKLNRLFSGDEIKFFDPFGLGSIASLSFAVLAEFFAAALIILGLFTRLSSITLIITMFVAGFIYHADDPFRTQEKALMYLVSYILLFLTGPGKYSIHSLIENKFNNLSSKLKLILS</sequence>